<evidence type="ECO:0000256" key="2">
    <source>
        <dbReference type="ARBA" id="ARBA00022490"/>
    </source>
</evidence>
<name>A0A6N6RG63_9FLAO</name>
<gene>
    <name evidence="10" type="ORF">F8C67_12035</name>
</gene>
<keyword evidence="11" id="KW-1185">Reference proteome</keyword>
<dbReference type="PANTHER" id="PTHR42873">
    <property type="entry name" value="RIBOSOMAL RNA LARGE SUBUNIT METHYLTRANSFERASE"/>
    <property type="match status" value="1"/>
</dbReference>
<evidence type="ECO:0000259" key="9">
    <source>
        <dbReference type="SMART" id="SM00359"/>
    </source>
</evidence>
<dbReference type="InterPro" id="IPR002478">
    <property type="entry name" value="PUA"/>
</dbReference>
<dbReference type="PROSITE" id="PS50890">
    <property type="entry name" value="PUA"/>
    <property type="match status" value="1"/>
</dbReference>
<dbReference type="InterPro" id="IPR015947">
    <property type="entry name" value="PUA-like_sf"/>
</dbReference>
<dbReference type="InterPro" id="IPR019614">
    <property type="entry name" value="SAM-dep_methyl-trfase"/>
</dbReference>
<dbReference type="EMBL" id="WBVO01000011">
    <property type="protein sequence ID" value="KAB2807302.1"/>
    <property type="molecule type" value="Genomic_DNA"/>
</dbReference>
<dbReference type="GO" id="GO:0003723">
    <property type="term" value="F:RNA binding"/>
    <property type="evidence" value="ECO:0007669"/>
    <property type="project" value="UniProtKB-KW"/>
</dbReference>
<dbReference type="InterPro" id="IPR036974">
    <property type="entry name" value="PUA_sf"/>
</dbReference>
<dbReference type="SMART" id="SM00359">
    <property type="entry name" value="PUA"/>
    <property type="match status" value="1"/>
</dbReference>
<comment type="similarity">
    <text evidence="8">Belongs to the methyltransferase superfamily. RlmI family.</text>
</comment>
<evidence type="ECO:0000256" key="6">
    <source>
        <dbReference type="ARBA" id="ARBA00022691"/>
    </source>
</evidence>
<evidence type="ECO:0000256" key="5">
    <source>
        <dbReference type="ARBA" id="ARBA00022679"/>
    </source>
</evidence>
<keyword evidence="7" id="KW-0694">RNA-binding</keyword>
<dbReference type="InterPro" id="IPR041532">
    <property type="entry name" value="RlmI-like_PUA"/>
</dbReference>
<dbReference type="Gene3D" id="2.30.130.10">
    <property type="entry name" value="PUA domain"/>
    <property type="match status" value="1"/>
</dbReference>
<dbReference type="SUPFAM" id="SSF53335">
    <property type="entry name" value="S-adenosyl-L-methionine-dependent methyltransferases"/>
    <property type="match status" value="1"/>
</dbReference>
<dbReference type="SUPFAM" id="SSF88697">
    <property type="entry name" value="PUA domain-like"/>
    <property type="match status" value="1"/>
</dbReference>
<evidence type="ECO:0000313" key="10">
    <source>
        <dbReference type="EMBL" id="KAB2807302.1"/>
    </source>
</evidence>
<keyword evidence="5 10" id="KW-0808">Transferase</keyword>
<dbReference type="Gene3D" id="3.30.750.80">
    <property type="entry name" value="RNA methyltransferase domain (HRMD) like"/>
    <property type="match status" value="1"/>
</dbReference>
<evidence type="ECO:0000256" key="1">
    <source>
        <dbReference type="ARBA" id="ARBA00004496"/>
    </source>
</evidence>
<dbReference type="GO" id="GO:0005737">
    <property type="term" value="C:cytoplasm"/>
    <property type="evidence" value="ECO:0007669"/>
    <property type="project" value="UniProtKB-SubCell"/>
</dbReference>
<evidence type="ECO:0000256" key="7">
    <source>
        <dbReference type="ARBA" id="ARBA00022884"/>
    </source>
</evidence>
<evidence type="ECO:0000313" key="11">
    <source>
        <dbReference type="Proteomes" id="UP000468650"/>
    </source>
</evidence>
<sequence length="391" mass="44190">MNYKEVRLAKGKERALQRKHPWIFSGAIASEKHCEEGDIVRIVDSKGEFLAVGHYMSPKASIRVKVLTYLDELIDLSWWKDRIRNAFELRQEIGLTDSIETNAYRLFFGEGDFVPGIVMDWYDGHVVLQAHTLGVHNQRDVILAALKDILGESLKTVYDKSGESLHHEHIQSEFLFGNTPSTTIRENGNSFVVNWVEGQKTGFFLDQRDNRQLVGHFSKGKKVLNAFAYTGGFSVYALNAGAKEVHSVDLSELACRLADENAKLNRASDRHTSEASDVQVFLKSMDRDYDIVILDPPAFAKRRKAVHNAIQAYKRLNASAIKNMRPGSILFTFSCSQNVTPQVFADTLRAAAIEVGRPIQILKELRQPACHPENLYFPEGHYLKGLMLRVL</sequence>
<dbReference type="CDD" id="cd02440">
    <property type="entry name" value="AdoMet_MTases"/>
    <property type="match status" value="1"/>
</dbReference>
<dbReference type="Pfam" id="PF17785">
    <property type="entry name" value="PUA_3"/>
    <property type="match status" value="1"/>
</dbReference>
<dbReference type="InterPro" id="IPR029063">
    <property type="entry name" value="SAM-dependent_MTases_sf"/>
</dbReference>
<organism evidence="10 11">
    <name type="scientific">Phaeocystidibacter luteus</name>
    <dbReference type="NCBI Taxonomy" id="911197"/>
    <lineage>
        <taxon>Bacteria</taxon>
        <taxon>Pseudomonadati</taxon>
        <taxon>Bacteroidota</taxon>
        <taxon>Flavobacteriia</taxon>
        <taxon>Flavobacteriales</taxon>
        <taxon>Phaeocystidibacteraceae</taxon>
        <taxon>Phaeocystidibacter</taxon>
    </lineage>
</organism>
<keyword evidence="3" id="KW-0698">rRNA processing</keyword>
<protein>
    <submittedName>
        <fullName evidence="10">Class I SAM-dependent rRNA methyltransferase</fullName>
    </submittedName>
</protein>
<dbReference type="OrthoDB" id="9805492at2"/>
<accession>A0A6N6RG63</accession>
<dbReference type="GO" id="GO:0008168">
    <property type="term" value="F:methyltransferase activity"/>
    <property type="evidence" value="ECO:0007669"/>
    <property type="project" value="UniProtKB-KW"/>
</dbReference>
<evidence type="ECO:0000256" key="3">
    <source>
        <dbReference type="ARBA" id="ARBA00022552"/>
    </source>
</evidence>
<dbReference type="GO" id="GO:0006364">
    <property type="term" value="P:rRNA processing"/>
    <property type="evidence" value="ECO:0007669"/>
    <property type="project" value="UniProtKB-KW"/>
</dbReference>
<dbReference type="RefSeq" id="WP_151668107.1">
    <property type="nucleotide sequence ID" value="NZ_WBVO01000011.1"/>
</dbReference>
<dbReference type="AlphaFoldDB" id="A0A6N6RG63"/>
<keyword evidence="6" id="KW-0949">S-adenosyl-L-methionine</keyword>
<proteinExistence type="inferred from homology"/>
<evidence type="ECO:0000256" key="8">
    <source>
        <dbReference type="ARBA" id="ARBA00038091"/>
    </source>
</evidence>
<feature type="domain" description="PUA" evidence="9">
    <location>
        <begin position="4"/>
        <end position="88"/>
    </location>
</feature>
<evidence type="ECO:0000256" key="4">
    <source>
        <dbReference type="ARBA" id="ARBA00022603"/>
    </source>
</evidence>
<dbReference type="Proteomes" id="UP000468650">
    <property type="component" value="Unassembled WGS sequence"/>
</dbReference>
<dbReference type="PANTHER" id="PTHR42873:SF1">
    <property type="entry name" value="S-ADENOSYLMETHIONINE-DEPENDENT METHYLTRANSFERASE DOMAIN-CONTAINING PROTEIN"/>
    <property type="match status" value="1"/>
</dbReference>
<reference evidence="10 11" key="1">
    <citation type="submission" date="2019-09" db="EMBL/GenBank/DDBJ databases">
        <title>Genomes of family Cryomorphaceae.</title>
        <authorList>
            <person name="Bowman J.P."/>
        </authorList>
    </citation>
    <scope>NUCLEOTIDE SEQUENCE [LARGE SCALE GENOMIC DNA]</scope>
    <source>
        <strain evidence="10 11">LMG 25704</strain>
    </source>
</reference>
<comment type="subcellular location">
    <subcellularLocation>
        <location evidence="1">Cytoplasm</location>
    </subcellularLocation>
</comment>
<dbReference type="CDD" id="cd21153">
    <property type="entry name" value="PUA_RlmI"/>
    <property type="match status" value="1"/>
</dbReference>
<keyword evidence="4 10" id="KW-0489">Methyltransferase</keyword>
<dbReference type="Pfam" id="PF10672">
    <property type="entry name" value="Methyltrans_SAM"/>
    <property type="match status" value="1"/>
</dbReference>
<dbReference type="CDD" id="cd11572">
    <property type="entry name" value="RlmI_M_like"/>
    <property type="match status" value="1"/>
</dbReference>
<dbReference type="GO" id="GO:0032259">
    <property type="term" value="P:methylation"/>
    <property type="evidence" value="ECO:0007669"/>
    <property type="project" value="UniProtKB-KW"/>
</dbReference>
<keyword evidence="2" id="KW-0963">Cytoplasm</keyword>
<dbReference type="Gene3D" id="3.40.50.150">
    <property type="entry name" value="Vaccinia Virus protein VP39"/>
    <property type="match status" value="1"/>
</dbReference>
<comment type="caution">
    <text evidence="10">The sequence shown here is derived from an EMBL/GenBank/DDBJ whole genome shotgun (WGS) entry which is preliminary data.</text>
</comment>